<evidence type="ECO:0000313" key="2">
    <source>
        <dbReference type="Proteomes" id="UP001153636"/>
    </source>
</evidence>
<name>A0A9P0CHX7_9CUCU</name>
<dbReference type="AlphaFoldDB" id="A0A9P0CHX7"/>
<accession>A0A9P0CHX7</accession>
<dbReference type="OrthoDB" id="6781433at2759"/>
<dbReference type="Proteomes" id="UP001153636">
    <property type="component" value="Chromosome 1"/>
</dbReference>
<sequence length="201" mass="23008">MSKETLCKNYFENYRAEHLQDKIIREFGDVPTVRSSPICARKKLVYKHDIDVSKLVHSTVIRESAKEMKLREVAYSVRNSVKAINIRKLPEKLHVSNITDGECDIPVDLFNLIFNLIHGPDLRRQQSDDDLFRINSICSDIIYAITKGRIKPSKHLSLGLAIKSTSSRKVLTIINKYGHTVSYSMAEELETELAFTAQEEN</sequence>
<dbReference type="EMBL" id="OV651813">
    <property type="protein sequence ID" value="CAH1099504.1"/>
    <property type="molecule type" value="Genomic_DNA"/>
</dbReference>
<reference evidence="1" key="1">
    <citation type="submission" date="2022-01" db="EMBL/GenBank/DDBJ databases">
        <authorList>
            <person name="King R."/>
        </authorList>
    </citation>
    <scope>NUCLEOTIDE SEQUENCE</scope>
</reference>
<gene>
    <name evidence="1" type="ORF">PSYICH_LOCUS254</name>
</gene>
<evidence type="ECO:0000313" key="1">
    <source>
        <dbReference type="EMBL" id="CAH1099504.1"/>
    </source>
</evidence>
<keyword evidence="2" id="KW-1185">Reference proteome</keyword>
<organism evidence="1 2">
    <name type="scientific">Psylliodes chrysocephalus</name>
    <dbReference type="NCBI Taxonomy" id="3402493"/>
    <lineage>
        <taxon>Eukaryota</taxon>
        <taxon>Metazoa</taxon>
        <taxon>Ecdysozoa</taxon>
        <taxon>Arthropoda</taxon>
        <taxon>Hexapoda</taxon>
        <taxon>Insecta</taxon>
        <taxon>Pterygota</taxon>
        <taxon>Neoptera</taxon>
        <taxon>Endopterygota</taxon>
        <taxon>Coleoptera</taxon>
        <taxon>Polyphaga</taxon>
        <taxon>Cucujiformia</taxon>
        <taxon>Chrysomeloidea</taxon>
        <taxon>Chrysomelidae</taxon>
        <taxon>Galerucinae</taxon>
        <taxon>Alticini</taxon>
        <taxon>Psylliodes</taxon>
    </lineage>
</organism>
<protein>
    <submittedName>
        <fullName evidence="1">Uncharacterized protein</fullName>
    </submittedName>
</protein>
<proteinExistence type="predicted"/>